<comment type="similarity">
    <text evidence="3">Belongs to the bacterial flagellin family.</text>
</comment>
<keyword evidence="4" id="KW-0964">Secreted</keyword>
<dbReference type="Gene3D" id="1.20.1330.10">
    <property type="entry name" value="f41 fragment of flagellin, N-terminal domain"/>
    <property type="match status" value="1"/>
</dbReference>
<reference evidence="9" key="1">
    <citation type="journal article" date="2019" name="Int. J. Syst. Evol. Microbiol.">
        <title>The Global Catalogue of Microorganisms (GCM) 10K type strain sequencing project: providing services to taxonomists for standard genome sequencing and annotation.</title>
        <authorList>
            <consortium name="The Broad Institute Genomics Platform"/>
            <consortium name="The Broad Institute Genome Sequencing Center for Infectious Disease"/>
            <person name="Wu L."/>
            <person name="Ma J."/>
        </authorList>
    </citation>
    <scope>NUCLEOTIDE SEQUENCE [LARGE SCALE GENOMIC DNA]</scope>
    <source>
        <strain evidence="9">NBRC 111756</strain>
    </source>
</reference>
<keyword evidence="9" id="KW-1185">Reference proteome</keyword>
<evidence type="ECO:0000256" key="5">
    <source>
        <dbReference type="ARBA" id="ARBA00023143"/>
    </source>
</evidence>
<evidence type="ECO:0000256" key="3">
    <source>
        <dbReference type="ARBA" id="ARBA00005709"/>
    </source>
</evidence>
<organism evidence="8 9">
    <name type="scientific">Marinobacterium aestuariivivens</name>
    <dbReference type="NCBI Taxonomy" id="1698799"/>
    <lineage>
        <taxon>Bacteria</taxon>
        <taxon>Pseudomonadati</taxon>
        <taxon>Pseudomonadota</taxon>
        <taxon>Gammaproteobacteria</taxon>
        <taxon>Oceanospirillales</taxon>
        <taxon>Oceanospirillaceae</taxon>
        <taxon>Marinobacterium</taxon>
    </lineage>
</organism>
<keyword evidence="8" id="KW-0969">Cilium</keyword>
<dbReference type="PANTHER" id="PTHR42792:SF1">
    <property type="entry name" value="FLAGELLAR HOOK-ASSOCIATED PROTEIN 3"/>
    <property type="match status" value="1"/>
</dbReference>
<dbReference type="NCBIfam" id="TIGR02550">
    <property type="entry name" value="flagell_flgL"/>
    <property type="match status" value="1"/>
</dbReference>
<accession>A0ABW1ZX77</accession>
<keyword evidence="5" id="KW-0975">Bacterial flagellum</keyword>
<feature type="domain" description="Flagellin N-terminal" evidence="6">
    <location>
        <begin position="3"/>
        <end position="138"/>
    </location>
</feature>
<gene>
    <name evidence="8" type="primary">flgL</name>
    <name evidence="8" type="ORF">ACFQDL_06625</name>
</gene>
<evidence type="ECO:0000256" key="2">
    <source>
        <dbReference type="ARBA" id="ARBA00004613"/>
    </source>
</evidence>
<comment type="subcellular location">
    <subcellularLocation>
        <location evidence="1">Bacterial flagellum</location>
    </subcellularLocation>
    <subcellularLocation>
        <location evidence="2">Secreted</location>
    </subcellularLocation>
</comment>
<evidence type="ECO:0000313" key="9">
    <source>
        <dbReference type="Proteomes" id="UP001596422"/>
    </source>
</evidence>
<evidence type="ECO:0000259" key="7">
    <source>
        <dbReference type="Pfam" id="PF00700"/>
    </source>
</evidence>
<dbReference type="Proteomes" id="UP001596422">
    <property type="component" value="Unassembled WGS sequence"/>
</dbReference>
<dbReference type="InterPro" id="IPR001029">
    <property type="entry name" value="Flagellin_N"/>
</dbReference>
<protein>
    <submittedName>
        <fullName evidence="8">Flagellar hook-associated protein FlgL</fullName>
    </submittedName>
</protein>
<feature type="domain" description="Flagellin C-terminal" evidence="7">
    <location>
        <begin position="325"/>
        <end position="404"/>
    </location>
</feature>
<name>A0ABW1ZX77_9GAMM</name>
<evidence type="ECO:0000259" key="6">
    <source>
        <dbReference type="Pfam" id="PF00669"/>
    </source>
</evidence>
<dbReference type="RefSeq" id="WP_379908327.1">
    <property type="nucleotide sequence ID" value="NZ_JBHSWE010000001.1"/>
</dbReference>
<evidence type="ECO:0000256" key="4">
    <source>
        <dbReference type="ARBA" id="ARBA00022525"/>
    </source>
</evidence>
<dbReference type="PANTHER" id="PTHR42792">
    <property type="entry name" value="FLAGELLIN"/>
    <property type="match status" value="1"/>
</dbReference>
<evidence type="ECO:0000256" key="1">
    <source>
        <dbReference type="ARBA" id="ARBA00004365"/>
    </source>
</evidence>
<dbReference type="Pfam" id="PF00669">
    <property type="entry name" value="Flagellin_N"/>
    <property type="match status" value="1"/>
</dbReference>
<comment type="caution">
    <text evidence="8">The sequence shown here is derived from an EMBL/GenBank/DDBJ whole genome shotgun (WGS) entry which is preliminary data.</text>
</comment>
<dbReference type="InterPro" id="IPR013384">
    <property type="entry name" value="Flagell_FlgL"/>
</dbReference>
<dbReference type="EMBL" id="JBHSWE010000001">
    <property type="protein sequence ID" value="MFC6669794.1"/>
    <property type="molecule type" value="Genomic_DNA"/>
</dbReference>
<keyword evidence="8" id="KW-0282">Flagellum</keyword>
<evidence type="ECO:0000313" key="8">
    <source>
        <dbReference type="EMBL" id="MFC6669794.1"/>
    </source>
</evidence>
<proteinExistence type="inferred from homology"/>
<dbReference type="InterPro" id="IPR046358">
    <property type="entry name" value="Flagellin_C"/>
</dbReference>
<dbReference type="SUPFAM" id="SSF64518">
    <property type="entry name" value="Phase 1 flagellin"/>
    <property type="match status" value="1"/>
</dbReference>
<keyword evidence="8" id="KW-0966">Cell projection</keyword>
<dbReference type="InterPro" id="IPR001492">
    <property type="entry name" value="Flagellin"/>
</dbReference>
<sequence>MRISTSQVFLNNVDALSRANGELFKTQQQIATGKNILQPSDDPLASAQIIKLKKEIARTEQFQSNIDASKRRLELEEITLDQMFNQTVRLRELSVQAGNGILSQADRESLASEVDQIINQMYGLMNTKDAQGEYLFSGFKGETQAYAYDAASEQYVYQGDSGQRFIQVGPSNQIASTDSGLDLFERLSAGVEPRMVNDLNDAVAALAVSDMEAFEQADAAGKLPFNISIATDAMGSTLTVTSADGSEAFAGPVGVGSTVSFNGMDLEVGNVPVLGDPPVEAEIQARPRTTNVLNAALTLSRVLKDSEMGQADFSASIADTLDALGQAEEANIRARTSIGGRTNALEQQELVNEDVKLFTTEALSSFEDLDYAEAISRFTLQQTVLEAAYSSFNQIRNLSLFNYIQ</sequence>
<dbReference type="Pfam" id="PF00700">
    <property type="entry name" value="Flagellin_C"/>
    <property type="match status" value="1"/>
</dbReference>